<reference evidence="2" key="1">
    <citation type="journal article" date="2022" name="bioRxiv">
        <title>Sequencing and chromosome-scale assembly of the giantPleurodeles waltlgenome.</title>
        <authorList>
            <person name="Brown T."/>
            <person name="Elewa A."/>
            <person name="Iarovenko S."/>
            <person name="Subramanian E."/>
            <person name="Araus A.J."/>
            <person name="Petzold A."/>
            <person name="Susuki M."/>
            <person name="Suzuki K.-i.T."/>
            <person name="Hayashi T."/>
            <person name="Toyoda A."/>
            <person name="Oliveira C."/>
            <person name="Osipova E."/>
            <person name="Leigh N.D."/>
            <person name="Simon A."/>
            <person name="Yun M.H."/>
        </authorList>
    </citation>
    <scope>NUCLEOTIDE SEQUENCE</scope>
    <source>
        <strain evidence="2">20211129_DDA</strain>
        <tissue evidence="2">Liver</tissue>
    </source>
</reference>
<evidence type="ECO:0000313" key="3">
    <source>
        <dbReference type="Proteomes" id="UP001066276"/>
    </source>
</evidence>
<dbReference type="EMBL" id="JANPWB010000010">
    <property type="protein sequence ID" value="KAJ1141068.1"/>
    <property type="molecule type" value="Genomic_DNA"/>
</dbReference>
<keyword evidence="3" id="KW-1185">Reference proteome</keyword>
<name>A0AAV7QLQ8_PLEWA</name>
<sequence length="66" mass="6985">MRLLIVWGREQPLQRIFACPLLRDAPVDRQGKGQEPSPSAHSLPVLGAGAAPSKDFRAPAAAGHAC</sequence>
<evidence type="ECO:0000256" key="1">
    <source>
        <dbReference type="SAM" id="MobiDB-lite"/>
    </source>
</evidence>
<evidence type="ECO:0000313" key="2">
    <source>
        <dbReference type="EMBL" id="KAJ1141068.1"/>
    </source>
</evidence>
<proteinExistence type="predicted"/>
<dbReference type="Proteomes" id="UP001066276">
    <property type="component" value="Chromosome 6"/>
</dbReference>
<gene>
    <name evidence="2" type="ORF">NDU88_007404</name>
</gene>
<comment type="caution">
    <text evidence="2">The sequence shown here is derived from an EMBL/GenBank/DDBJ whole genome shotgun (WGS) entry which is preliminary data.</text>
</comment>
<feature type="region of interest" description="Disordered" evidence="1">
    <location>
        <begin position="27"/>
        <end position="66"/>
    </location>
</feature>
<protein>
    <submittedName>
        <fullName evidence="2">Uncharacterized protein</fullName>
    </submittedName>
</protein>
<accession>A0AAV7QLQ8</accession>
<dbReference type="AlphaFoldDB" id="A0AAV7QLQ8"/>
<organism evidence="2 3">
    <name type="scientific">Pleurodeles waltl</name>
    <name type="common">Iberian ribbed newt</name>
    <dbReference type="NCBI Taxonomy" id="8319"/>
    <lineage>
        <taxon>Eukaryota</taxon>
        <taxon>Metazoa</taxon>
        <taxon>Chordata</taxon>
        <taxon>Craniata</taxon>
        <taxon>Vertebrata</taxon>
        <taxon>Euteleostomi</taxon>
        <taxon>Amphibia</taxon>
        <taxon>Batrachia</taxon>
        <taxon>Caudata</taxon>
        <taxon>Salamandroidea</taxon>
        <taxon>Salamandridae</taxon>
        <taxon>Pleurodelinae</taxon>
        <taxon>Pleurodeles</taxon>
    </lineage>
</organism>